<feature type="non-terminal residue" evidence="3">
    <location>
        <position position="98"/>
    </location>
</feature>
<feature type="region of interest" description="Disordered" evidence="1">
    <location>
        <begin position="1"/>
        <end position="36"/>
    </location>
</feature>
<reference evidence="3 4" key="1">
    <citation type="submission" date="2019-03" db="EMBL/GenBank/DDBJ databases">
        <title>Single cell metagenomics reveals metabolic interactions within the superorganism composed of flagellate Streblomastix strix and complex community of Bacteroidetes bacteria on its surface.</title>
        <authorList>
            <person name="Treitli S.C."/>
            <person name="Kolisko M."/>
            <person name="Husnik F."/>
            <person name="Keeling P."/>
            <person name="Hampl V."/>
        </authorList>
    </citation>
    <scope>NUCLEOTIDE SEQUENCE [LARGE SCALE GENOMIC DNA]</scope>
    <source>
        <strain evidence="3">ST1C</strain>
    </source>
</reference>
<feature type="transmembrane region" description="Helical" evidence="2">
    <location>
        <begin position="59"/>
        <end position="81"/>
    </location>
</feature>
<proteinExistence type="predicted"/>
<evidence type="ECO:0000256" key="2">
    <source>
        <dbReference type="SAM" id="Phobius"/>
    </source>
</evidence>
<dbReference type="Proteomes" id="UP000324800">
    <property type="component" value="Unassembled WGS sequence"/>
</dbReference>
<keyword evidence="2" id="KW-1133">Transmembrane helix</keyword>
<keyword evidence="2" id="KW-0472">Membrane</keyword>
<evidence type="ECO:0000256" key="1">
    <source>
        <dbReference type="SAM" id="MobiDB-lite"/>
    </source>
</evidence>
<comment type="caution">
    <text evidence="3">The sequence shown here is derived from an EMBL/GenBank/DDBJ whole genome shotgun (WGS) entry which is preliminary data.</text>
</comment>
<name>A0A5J4T9A6_9EUKA</name>
<evidence type="ECO:0000313" key="4">
    <source>
        <dbReference type="Proteomes" id="UP000324800"/>
    </source>
</evidence>
<feature type="compositionally biased region" description="Polar residues" evidence="1">
    <location>
        <begin position="1"/>
        <end position="18"/>
    </location>
</feature>
<accession>A0A5J4T9A6</accession>
<evidence type="ECO:0000313" key="3">
    <source>
        <dbReference type="EMBL" id="KAA6354779.1"/>
    </source>
</evidence>
<dbReference type="EMBL" id="SNRW01035726">
    <property type="protein sequence ID" value="KAA6354779.1"/>
    <property type="molecule type" value="Genomic_DNA"/>
</dbReference>
<sequence length="98" mass="11449">MDAPIETNNENQSEQVDQQIEKRPVGRPKKYFNDEDRKDAIRKQQLATKRRYAQKKAQIYIVETANLFLIASAFDVINGFIKADEKEQPKKDQSDYLS</sequence>
<evidence type="ECO:0008006" key="5">
    <source>
        <dbReference type="Google" id="ProtNLM"/>
    </source>
</evidence>
<dbReference type="AlphaFoldDB" id="A0A5J4T9A6"/>
<organism evidence="3 4">
    <name type="scientific">Streblomastix strix</name>
    <dbReference type="NCBI Taxonomy" id="222440"/>
    <lineage>
        <taxon>Eukaryota</taxon>
        <taxon>Metamonada</taxon>
        <taxon>Preaxostyla</taxon>
        <taxon>Oxymonadida</taxon>
        <taxon>Streblomastigidae</taxon>
        <taxon>Streblomastix</taxon>
    </lineage>
</organism>
<keyword evidence="2" id="KW-0812">Transmembrane</keyword>
<gene>
    <name evidence="3" type="ORF">EZS28_049694</name>
</gene>
<protein>
    <recommendedName>
        <fullName evidence="5">BZIP domain-containing protein</fullName>
    </recommendedName>
</protein>